<dbReference type="PANTHER" id="PTHR11076">
    <property type="entry name" value="DNA REPAIR POLYMERASE UMUC / TRANSFERASE FAMILY MEMBER"/>
    <property type="match status" value="1"/>
</dbReference>
<dbReference type="InterPro" id="IPR022880">
    <property type="entry name" value="DNApol_IV"/>
</dbReference>
<dbReference type="InterPro" id="IPR043502">
    <property type="entry name" value="DNA/RNA_pol_sf"/>
</dbReference>
<dbReference type="Gene3D" id="3.30.70.270">
    <property type="match status" value="1"/>
</dbReference>
<comment type="similarity">
    <text evidence="1 6">Belongs to the DNA polymerase type-Y family.</text>
</comment>
<reference evidence="8 9" key="1">
    <citation type="submission" date="2021-01" db="EMBL/GenBank/DDBJ databases">
        <title>Genomic Encyclopedia of Type Strains, Phase IV (KMG-IV): sequencing the most valuable type-strain genomes for metagenomic binning, comparative biology and taxonomic classification.</title>
        <authorList>
            <person name="Goeker M."/>
        </authorList>
    </citation>
    <scope>NUCLEOTIDE SEQUENCE [LARGE SCALE GENOMIC DNA]</scope>
    <source>
        <strain evidence="8 9">DSM 25890</strain>
    </source>
</reference>
<accession>A0ABS2NMA5</accession>
<comment type="subunit">
    <text evidence="6">Monomer.</text>
</comment>
<feature type="domain" description="UmuC" evidence="7">
    <location>
        <begin position="10"/>
        <end position="198"/>
    </location>
</feature>
<dbReference type="SUPFAM" id="SSF56672">
    <property type="entry name" value="DNA/RNA polymerases"/>
    <property type="match status" value="1"/>
</dbReference>
<keyword evidence="9" id="KW-1185">Reference proteome</keyword>
<sequence>MTLNKNNRIIMHIDVNSAYLSWQAVYELQQGSNRDLRNIPAVIGGSIADRRGIVLAKSIPAKPYGIKTGEVLWEARQKCPQLVVIPPNYQLYMKCSKALGELLKEHFPSIQRFSIDEFFLDYTGMEAHYGEAVETANKIKNRVKEELGFTVNIGIGNNKLTAKMAGELKKPDLVHTLWQHEIKDKMWPLSVGELFMVGRKTKKKLKELNIHTIGDLATTDIKLLQGKLKSFGRLIWAYANGIEDTPVYGENHVPMKGMGNSSTIKFDVEDRTTAYKILLSLTESVALRLRDANCCCSLVSVSVRNTDLLSYSHQRQLFSATNITNEIYKTVKELFDECWKGEKIRHLGVRIGELSSDQVTQLSLFDGKNQEKNRALDQVIDGLRDKYGKPSVIRGIFADGEIVPLLGGVGEEEYPMMSSIL</sequence>
<dbReference type="EC" id="2.7.7.7" evidence="6"/>
<dbReference type="Gene3D" id="3.30.1490.100">
    <property type="entry name" value="DNA polymerase, Y-family, little finger domain"/>
    <property type="match status" value="1"/>
</dbReference>
<keyword evidence="6" id="KW-0238">DNA-binding</keyword>
<comment type="subcellular location">
    <subcellularLocation>
        <location evidence="6">Cytoplasm</location>
    </subcellularLocation>
</comment>
<keyword evidence="4 6" id="KW-0227">DNA damage</keyword>
<gene>
    <name evidence="6" type="primary">dinB</name>
    <name evidence="8" type="ORF">JOC73_000586</name>
</gene>
<keyword evidence="6" id="KW-0963">Cytoplasm</keyword>
<evidence type="ECO:0000256" key="1">
    <source>
        <dbReference type="ARBA" id="ARBA00010945"/>
    </source>
</evidence>
<dbReference type="EMBL" id="JAFBEE010000002">
    <property type="protein sequence ID" value="MBM7614077.1"/>
    <property type="molecule type" value="Genomic_DNA"/>
</dbReference>
<dbReference type="HAMAP" id="MF_01113">
    <property type="entry name" value="DNApol_IV"/>
    <property type="match status" value="1"/>
</dbReference>
<evidence type="ECO:0000256" key="3">
    <source>
        <dbReference type="ARBA" id="ARBA00022695"/>
    </source>
</evidence>
<dbReference type="InterPro" id="IPR017961">
    <property type="entry name" value="DNA_pol_Y-fam_little_finger"/>
</dbReference>
<dbReference type="InterPro" id="IPR043128">
    <property type="entry name" value="Rev_trsase/Diguanyl_cyclase"/>
</dbReference>
<feature type="binding site" evidence="6">
    <location>
        <position position="116"/>
    </location>
    <ligand>
        <name>Mg(2+)</name>
        <dbReference type="ChEBI" id="CHEBI:18420"/>
    </ligand>
</feature>
<dbReference type="Gene3D" id="3.40.1170.60">
    <property type="match status" value="1"/>
</dbReference>
<evidence type="ECO:0000256" key="4">
    <source>
        <dbReference type="ARBA" id="ARBA00022763"/>
    </source>
</evidence>
<comment type="cofactor">
    <cofactor evidence="6">
        <name>Mg(2+)</name>
        <dbReference type="ChEBI" id="CHEBI:18420"/>
    </cofactor>
    <text evidence="6">Binds 2 magnesium ions per subunit.</text>
</comment>
<proteinExistence type="inferred from homology"/>
<evidence type="ECO:0000313" key="8">
    <source>
        <dbReference type="EMBL" id="MBM7614077.1"/>
    </source>
</evidence>
<dbReference type="Pfam" id="PF00817">
    <property type="entry name" value="IMS"/>
    <property type="match status" value="1"/>
</dbReference>
<dbReference type="InterPro" id="IPR001126">
    <property type="entry name" value="UmuC"/>
</dbReference>
<feature type="site" description="Substrate discrimination" evidence="6">
    <location>
        <position position="19"/>
    </location>
</feature>
<keyword evidence="2 6" id="KW-0515">Mutator protein</keyword>
<dbReference type="PANTHER" id="PTHR11076:SF35">
    <property type="entry name" value="DNA REPAIR PROTEIN HOMOLOG YOBH"/>
    <property type="match status" value="1"/>
</dbReference>
<dbReference type="InterPro" id="IPR050116">
    <property type="entry name" value="DNA_polymerase-Y"/>
</dbReference>
<dbReference type="PROSITE" id="PS50173">
    <property type="entry name" value="UMUC"/>
    <property type="match status" value="1"/>
</dbReference>
<dbReference type="CDD" id="cd03586">
    <property type="entry name" value="PolY_Pol_IV_kappa"/>
    <property type="match status" value="1"/>
</dbReference>
<keyword evidence="6" id="KW-0235">DNA replication</keyword>
<keyword evidence="6" id="KW-0460">Magnesium</keyword>
<dbReference type="SUPFAM" id="SSF100879">
    <property type="entry name" value="Lesion bypass DNA polymerase (Y-family), little finger domain"/>
    <property type="match status" value="1"/>
</dbReference>
<keyword evidence="6" id="KW-0234">DNA repair</keyword>
<keyword evidence="6" id="KW-0479">Metal-binding</keyword>
<dbReference type="Pfam" id="PF11799">
    <property type="entry name" value="IMS_C"/>
    <property type="match status" value="1"/>
</dbReference>
<dbReference type="GO" id="GO:0003887">
    <property type="term" value="F:DNA-directed DNA polymerase activity"/>
    <property type="evidence" value="ECO:0007669"/>
    <property type="project" value="UniProtKB-EC"/>
</dbReference>
<feature type="active site" evidence="6">
    <location>
        <position position="117"/>
    </location>
</feature>
<dbReference type="Proteomes" id="UP001314796">
    <property type="component" value="Unassembled WGS sequence"/>
</dbReference>
<name>A0ABS2NMA5_9FIRM</name>
<dbReference type="Gene3D" id="1.10.150.20">
    <property type="entry name" value="5' to 3' exonuclease, C-terminal subdomain"/>
    <property type="match status" value="1"/>
</dbReference>
<evidence type="ECO:0000256" key="5">
    <source>
        <dbReference type="ARBA" id="ARBA00022932"/>
    </source>
</evidence>
<evidence type="ECO:0000256" key="2">
    <source>
        <dbReference type="ARBA" id="ARBA00022457"/>
    </source>
</evidence>
<feature type="binding site" evidence="6">
    <location>
        <position position="14"/>
    </location>
    <ligand>
        <name>Mg(2+)</name>
        <dbReference type="ChEBI" id="CHEBI:18420"/>
    </ligand>
</feature>
<evidence type="ECO:0000256" key="6">
    <source>
        <dbReference type="HAMAP-Rule" id="MF_01113"/>
    </source>
</evidence>
<keyword evidence="5 6" id="KW-0239">DNA-directed DNA polymerase</keyword>
<protein>
    <recommendedName>
        <fullName evidence="6">DNA polymerase IV</fullName>
        <shortName evidence="6">Pol IV</shortName>
        <ecNumber evidence="6">2.7.7.7</ecNumber>
    </recommendedName>
</protein>
<comment type="caution">
    <text evidence="8">The sequence shown here is derived from an EMBL/GenBank/DDBJ whole genome shotgun (WGS) entry which is preliminary data.</text>
</comment>
<organism evidence="8 9">
    <name type="scientific">Alkaliphilus hydrothermalis</name>
    <dbReference type="NCBI Taxonomy" id="1482730"/>
    <lineage>
        <taxon>Bacteria</taxon>
        <taxon>Bacillati</taxon>
        <taxon>Bacillota</taxon>
        <taxon>Clostridia</taxon>
        <taxon>Peptostreptococcales</taxon>
        <taxon>Natronincolaceae</taxon>
        <taxon>Alkaliphilus</taxon>
    </lineage>
</organism>
<keyword evidence="3 6" id="KW-0548">Nucleotidyltransferase</keyword>
<comment type="catalytic activity">
    <reaction evidence="6">
        <text>DNA(n) + a 2'-deoxyribonucleoside 5'-triphosphate = DNA(n+1) + diphosphate</text>
        <dbReference type="Rhea" id="RHEA:22508"/>
        <dbReference type="Rhea" id="RHEA-COMP:17339"/>
        <dbReference type="Rhea" id="RHEA-COMP:17340"/>
        <dbReference type="ChEBI" id="CHEBI:33019"/>
        <dbReference type="ChEBI" id="CHEBI:61560"/>
        <dbReference type="ChEBI" id="CHEBI:173112"/>
        <dbReference type="EC" id="2.7.7.7"/>
    </reaction>
</comment>
<keyword evidence="6 8" id="KW-0808">Transferase</keyword>
<dbReference type="InterPro" id="IPR036775">
    <property type="entry name" value="DNA_pol_Y-fam_lit_finger_sf"/>
</dbReference>
<evidence type="ECO:0000313" key="9">
    <source>
        <dbReference type="Proteomes" id="UP001314796"/>
    </source>
</evidence>
<evidence type="ECO:0000259" key="7">
    <source>
        <dbReference type="PROSITE" id="PS50173"/>
    </source>
</evidence>
<dbReference type="RefSeq" id="WP_204400348.1">
    <property type="nucleotide sequence ID" value="NZ_JAFBEE010000002.1"/>
</dbReference>
<comment type="function">
    <text evidence="6">Poorly processive, error-prone DNA polymerase involved in untargeted mutagenesis. Copies undamaged DNA at stalled replication forks, which arise in vivo from mismatched or misaligned primer ends. These misaligned primers can be extended by PolIV. Exhibits no 3'-5' exonuclease (proofreading) activity. May be involved in translesional synthesis, in conjunction with the beta clamp from PolIII.</text>
</comment>